<sequence length="200" mass="22262">MDDAAKAAKRAEIEAKVAAMKAEQKKQEEQKAAYFGEHQGITCDGCGAVPIIGYRFRCKNCPNHDICEACHERWDNGKGSMANGLAKQQISLDPKDHDFFIHKERGFKPLVKTAGPTQKSEKKLKVSTRTLQAALIRETPAPEPIVISFCTVAHRVDSPNLRATPAMTGEEVRLWSLLVNELQGLRVLFIEMMTVAVWSK</sequence>
<dbReference type="STRING" id="296587.C1EAP3"/>
<keyword evidence="7" id="KW-1185">Reference proteome</keyword>
<evidence type="ECO:0000256" key="3">
    <source>
        <dbReference type="ARBA" id="ARBA00022833"/>
    </source>
</evidence>
<dbReference type="InterPro" id="IPR043145">
    <property type="entry name" value="Znf_ZZ_sf"/>
</dbReference>
<dbReference type="PANTHER" id="PTHR20930:SF0">
    <property type="entry name" value="PROTEIN ILRUN"/>
    <property type="match status" value="1"/>
</dbReference>
<dbReference type="GeneID" id="8245270"/>
<dbReference type="SMART" id="SM00291">
    <property type="entry name" value="ZnF_ZZ"/>
    <property type="match status" value="1"/>
</dbReference>
<keyword evidence="2 4" id="KW-0863">Zinc-finger</keyword>
<proteinExistence type="predicted"/>
<evidence type="ECO:0000259" key="5">
    <source>
        <dbReference type="PROSITE" id="PS50135"/>
    </source>
</evidence>
<evidence type="ECO:0000313" key="6">
    <source>
        <dbReference type="EMBL" id="ACO64896.1"/>
    </source>
</evidence>
<dbReference type="OrthoDB" id="6270329at2759"/>
<evidence type="ECO:0000256" key="2">
    <source>
        <dbReference type="ARBA" id="ARBA00022771"/>
    </source>
</evidence>
<dbReference type="KEGG" id="mis:MICPUN_60146"/>
<protein>
    <recommendedName>
        <fullName evidence="5">ZZ-type domain-containing protein</fullName>
    </recommendedName>
</protein>
<accession>C1EAP3</accession>
<gene>
    <name evidence="6" type="ORF">MICPUN_60146</name>
</gene>
<dbReference type="InParanoid" id="C1EAP3"/>
<feature type="domain" description="ZZ-type" evidence="5">
    <location>
        <begin position="38"/>
        <end position="107"/>
    </location>
</feature>
<dbReference type="PROSITE" id="PS50135">
    <property type="entry name" value="ZF_ZZ_2"/>
    <property type="match status" value="1"/>
</dbReference>
<dbReference type="Pfam" id="PF00569">
    <property type="entry name" value="ZZ"/>
    <property type="match status" value="1"/>
</dbReference>
<evidence type="ECO:0000313" key="7">
    <source>
        <dbReference type="Proteomes" id="UP000002009"/>
    </source>
</evidence>
<dbReference type="InterPro" id="IPR000433">
    <property type="entry name" value="Znf_ZZ"/>
</dbReference>
<evidence type="ECO:0000256" key="1">
    <source>
        <dbReference type="ARBA" id="ARBA00022723"/>
    </source>
</evidence>
<dbReference type="EMBL" id="CP001328">
    <property type="protein sequence ID" value="ACO64896.1"/>
    <property type="molecule type" value="Genomic_DNA"/>
</dbReference>
<evidence type="ECO:0000256" key="4">
    <source>
        <dbReference type="PROSITE-ProRule" id="PRU00228"/>
    </source>
</evidence>
<reference evidence="6 7" key="1">
    <citation type="journal article" date="2009" name="Science">
        <title>Green evolution and dynamic adaptations revealed by genomes of the marine picoeukaryotes Micromonas.</title>
        <authorList>
            <person name="Worden A.Z."/>
            <person name="Lee J.H."/>
            <person name="Mock T."/>
            <person name="Rouze P."/>
            <person name="Simmons M.P."/>
            <person name="Aerts A.L."/>
            <person name="Allen A.E."/>
            <person name="Cuvelier M.L."/>
            <person name="Derelle E."/>
            <person name="Everett M.V."/>
            <person name="Foulon E."/>
            <person name="Grimwood J."/>
            <person name="Gundlach H."/>
            <person name="Henrissat B."/>
            <person name="Napoli C."/>
            <person name="McDonald S.M."/>
            <person name="Parker M.S."/>
            <person name="Rombauts S."/>
            <person name="Salamov A."/>
            <person name="Von Dassow P."/>
            <person name="Badger J.H."/>
            <person name="Coutinho P.M."/>
            <person name="Demir E."/>
            <person name="Dubchak I."/>
            <person name="Gentemann C."/>
            <person name="Eikrem W."/>
            <person name="Gready J.E."/>
            <person name="John U."/>
            <person name="Lanier W."/>
            <person name="Lindquist E.A."/>
            <person name="Lucas S."/>
            <person name="Mayer K.F."/>
            <person name="Moreau H."/>
            <person name="Not F."/>
            <person name="Otillar R."/>
            <person name="Panaud O."/>
            <person name="Pangilinan J."/>
            <person name="Paulsen I."/>
            <person name="Piegu B."/>
            <person name="Poliakov A."/>
            <person name="Robbens S."/>
            <person name="Schmutz J."/>
            <person name="Toulza E."/>
            <person name="Wyss T."/>
            <person name="Zelensky A."/>
            <person name="Zhou K."/>
            <person name="Armbrust E.V."/>
            <person name="Bhattacharya D."/>
            <person name="Goodenough U.W."/>
            <person name="Van de Peer Y."/>
            <person name="Grigoriev I.V."/>
        </authorList>
    </citation>
    <scope>NUCLEOTIDE SEQUENCE [LARGE SCALE GENOMIC DNA]</scope>
    <source>
        <strain evidence="7">RCC299 / NOUM17</strain>
    </source>
</reference>
<name>C1EAP3_MICCC</name>
<dbReference type="PANTHER" id="PTHR20930">
    <property type="entry name" value="OVARIAN CARCINOMA ANTIGEN CA125-RELATED"/>
    <property type="match status" value="1"/>
</dbReference>
<dbReference type="Proteomes" id="UP000002009">
    <property type="component" value="Chromosome 7"/>
</dbReference>
<dbReference type="RefSeq" id="XP_002503638.1">
    <property type="nucleotide sequence ID" value="XM_002503592.1"/>
</dbReference>
<organism evidence="6 7">
    <name type="scientific">Micromonas commoda (strain RCC299 / NOUM17 / CCMP2709)</name>
    <name type="common">Picoplanktonic green alga</name>
    <dbReference type="NCBI Taxonomy" id="296587"/>
    <lineage>
        <taxon>Eukaryota</taxon>
        <taxon>Viridiplantae</taxon>
        <taxon>Chlorophyta</taxon>
        <taxon>Mamiellophyceae</taxon>
        <taxon>Mamiellales</taxon>
        <taxon>Mamiellaceae</taxon>
        <taxon>Micromonas</taxon>
    </lineage>
</organism>
<dbReference type="AlphaFoldDB" id="C1EAP3"/>
<dbReference type="GO" id="GO:0008270">
    <property type="term" value="F:zinc ion binding"/>
    <property type="evidence" value="ECO:0007669"/>
    <property type="project" value="UniProtKB-KW"/>
</dbReference>
<dbReference type="Gene3D" id="3.30.60.90">
    <property type="match status" value="1"/>
</dbReference>
<dbReference type="SUPFAM" id="SSF57850">
    <property type="entry name" value="RING/U-box"/>
    <property type="match status" value="1"/>
</dbReference>
<keyword evidence="1" id="KW-0479">Metal-binding</keyword>
<keyword evidence="3" id="KW-0862">Zinc</keyword>